<proteinExistence type="predicted"/>
<sequence length="1222" mass="133218">MSVPRLVLISSATALGSLPEALRLLEAEGPLFEVEVFLTHRLQDRSLAVETALASIAGARAVLFDLRGTPEQAVSLVQRARRESEGQAVVFIPVFAGDGAALGLLRMGDFVLQPGSYPPTASANGRVGGRHAANWQRCVQYWTHSGSENLANLLRFVAAEYAGVETQPAPPQIYPECGFIDPASGARYASYGEYRTAHPSDPQRPTVAVLLYGGTTLAANLAGGGELFAALAEGANVVCFFADGIRTADALKAHFFEDGWPICDAIVSLLWFRLDGGPLGGDAQKTVNLLGALDVPYYVAITSHSREIACWEASKDGLSAVETLATVALAELDGAIDPVMLYGLDPAQQVAPVPGRGEYLARRILKRVALTRKANRHKRVAVVLFNYPPGEGTLGTASFLDVFASVENVLVQLRRAGYSLEVPEAGTLKDLLLGRGLLQGGSFVGSERTARHALRVPLETYLRWYEKLPASLRRDSEQVFGPPPGDLMVEGTDLLMAGIAFGNVLVAVQPSRGIHEDPAKIHHDESLPAHHQYIAFYRYLAEADGWGADAVVHVGTHGTFEFLPGKQVALGADSVPDALMGDLPHVYLYHVVNVSEGTIARRRSYAQLVSHASPTFVAAGLYGHLLELEELLAEYEEQLRVSPPRARAVLRQMVRISAEHAVPLAVDEAALQDTSELFDPAPYEAALEALHRELFALKRVAVPLGLHTFGHRLTGEALVDYLALVARYDRPEAPALPRLLAVRSRLDYDRLLDRPGPELENLAHRARAVIERQVLGSDPGDGDLAESLVYLRWLADQVRYTDESAALIQALAGGYVEPGLGGDPVRTPSTYPTGRNTFQFDPTKLPTESACERGAEIAEATLRRYRAEHGGYPEAVGVILWGFETCKTLGETVGQILHYIGVRVDRGRGFAMKPEIVPLAVLARPRIDVTVNICGFFRDLFPHLVQLIDRAFEAVAGLAEPPEQNFVRRHTLETEGEAGVPRHGRLFGPPPGEYGNRLSSLIETGAWEAETDLARMYLNRTRYLYGQGACEAPEALERALGRVRLVSQVRDSHEFEVTDLDHYYEFFGGMARASQLVSGSRPAVLIADTTGERIEVKTLPEAVRQGVTSRLLNPRWIDGMLAHGHQGAQQIADRVEYLLGLDATTASVGTATWGQVARRFVFDAAMRDRLIAANPYAEAEIVRQLAQAHGRGYWQATDEERTHLDTLYGQLEYRLEAAPCSG</sequence>
<protein>
    <submittedName>
        <fullName evidence="2">Cobaltochelatase subunit CobN</fullName>
    </submittedName>
</protein>
<dbReference type="InterPro" id="IPR003672">
    <property type="entry name" value="CobN/Mg_chltase"/>
</dbReference>
<evidence type="ECO:0000313" key="3">
    <source>
        <dbReference type="Proteomes" id="UP001054846"/>
    </source>
</evidence>
<evidence type="ECO:0000259" key="1">
    <source>
        <dbReference type="Pfam" id="PF02514"/>
    </source>
</evidence>
<reference evidence="2 3" key="1">
    <citation type="journal article" date="2021" name="Genome Biol. Evol.">
        <title>Complete Genome Sequencing of a Novel Gloeobacter Species from a Waterfall Cave in Mexico.</title>
        <authorList>
            <person name="Saw J.H."/>
            <person name="Cardona T."/>
            <person name="Montejano G."/>
        </authorList>
    </citation>
    <scope>NUCLEOTIDE SEQUENCE [LARGE SCALE GENOMIC DNA]</scope>
    <source>
        <strain evidence="2">MG652769</strain>
    </source>
</reference>
<dbReference type="CDD" id="cd10150">
    <property type="entry name" value="CobN_like"/>
    <property type="match status" value="1"/>
</dbReference>
<dbReference type="PANTHER" id="PTHR44119:SF1">
    <property type="entry name" value="MAGNESIUM-CHELATASE SUBUNIT CHLH, CHLOROPLASTIC"/>
    <property type="match status" value="1"/>
</dbReference>
<dbReference type="PANTHER" id="PTHR44119">
    <property type="entry name" value="MAGNESIUM-CHELATASE SUBUNIT CHLH, CHLOROPLASTIC"/>
    <property type="match status" value="1"/>
</dbReference>
<organism evidence="2 3">
    <name type="scientific">Gloeobacter morelensis MG652769</name>
    <dbReference type="NCBI Taxonomy" id="2781736"/>
    <lineage>
        <taxon>Bacteria</taxon>
        <taxon>Bacillati</taxon>
        <taxon>Cyanobacteriota</taxon>
        <taxon>Cyanophyceae</taxon>
        <taxon>Gloeobacterales</taxon>
        <taxon>Gloeobacteraceae</taxon>
        <taxon>Gloeobacter</taxon>
        <taxon>Gloeobacter morelensis</taxon>
    </lineage>
</organism>
<accession>A0ABY3PGB6</accession>
<evidence type="ECO:0000313" key="2">
    <source>
        <dbReference type="EMBL" id="UFP92689.1"/>
    </source>
</evidence>
<dbReference type="Pfam" id="PF02514">
    <property type="entry name" value="CobN-Mg_chel"/>
    <property type="match status" value="1"/>
</dbReference>
<dbReference type="EMBL" id="CP063845">
    <property type="protein sequence ID" value="UFP92689.1"/>
    <property type="molecule type" value="Genomic_DNA"/>
</dbReference>
<name>A0ABY3PGB6_9CYAN</name>
<dbReference type="RefSeq" id="WP_230839675.1">
    <property type="nucleotide sequence ID" value="NZ_CP063845.1"/>
</dbReference>
<feature type="domain" description="CobN/magnesium chelatase" evidence="1">
    <location>
        <begin position="140"/>
        <end position="1200"/>
    </location>
</feature>
<dbReference type="Proteomes" id="UP001054846">
    <property type="component" value="Chromosome"/>
</dbReference>
<keyword evidence="3" id="KW-1185">Reference proteome</keyword>
<gene>
    <name evidence="2" type="ORF">ISF26_12650</name>
</gene>